<evidence type="ECO:0000313" key="2">
    <source>
        <dbReference type="EMBL" id="VVC31469.1"/>
    </source>
</evidence>
<dbReference type="EMBL" id="CABPRJ010000949">
    <property type="protein sequence ID" value="VVC31469.1"/>
    <property type="molecule type" value="Genomic_DNA"/>
</dbReference>
<keyword evidence="3" id="KW-1185">Reference proteome</keyword>
<evidence type="ECO:0000256" key="1">
    <source>
        <dbReference type="SAM" id="MobiDB-lite"/>
    </source>
</evidence>
<name>A0A5E4MKL5_9HEMI</name>
<feature type="region of interest" description="Disordered" evidence="1">
    <location>
        <begin position="1"/>
        <end position="20"/>
    </location>
</feature>
<dbReference type="AlphaFoldDB" id="A0A5E4MKL5"/>
<gene>
    <name evidence="2" type="ORF">CINCED_3A019929</name>
</gene>
<sequence length="112" mass="12804">MSEDAGTGQFRSASGKRERRQYVVDSAQFPVQFSSVSVGCWRTRDPSNCSRRIMPEIATGRVQLCSWWTCTDENLPKSVVYNQRPGRCDCGRLRFRIDIPLNSVRDRFPAVV</sequence>
<dbReference type="Proteomes" id="UP000325440">
    <property type="component" value="Unassembled WGS sequence"/>
</dbReference>
<reference evidence="2 3" key="1">
    <citation type="submission" date="2019-08" db="EMBL/GenBank/DDBJ databases">
        <authorList>
            <person name="Alioto T."/>
            <person name="Alioto T."/>
            <person name="Gomez Garrido J."/>
        </authorList>
    </citation>
    <scope>NUCLEOTIDE SEQUENCE [LARGE SCALE GENOMIC DNA]</scope>
</reference>
<accession>A0A5E4MKL5</accession>
<proteinExistence type="predicted"/>
<protein>
    <submittedName>
        <fullName evidence="2">Uncharacterized protein</fullName>
    </submittedName>
</protein>
<evidence type="ECO:0000313" key="3">
    <source>
        <dbReference type="Proteomes" id="UP000325440"/>
    </source>
</evidence>
<organism evidence="2 3">
    <name type="scientific">Cinara cedri</name>
    <dbReference type="NCBI Taxonomy" id="506608"/>
    <lineage>
        <taxon>Eukaryota</taxon>
        <taxon>Metazoa</taxon>
        <taxon>Ecdysozoa</taxon>
        <taxon>Arthropoda</taxon>
        <taxon>Hexapoda</taxon>
        <taxon>Insecta</taxon>
        <taxon>Pterygota</taxon>
        <taxon>Neoptera</taxon>
        <taxon>Paraneoptera</taxon>
        <taxon>Hemiptera</taxon>
        <taxon>Sternorrhyncha</taxon>
        <taxon>Aphidomorpha</taxon>
        <taxon>Aphidoidea</taxon>
        <taxon>Aphididae</taxon>
        <taxon>Lachninae</taxon>
        <taxon>Cinara</taxon>
    </lineage>
</organism>